<dbReference type="SUPFAM" id="SSF52540">
    <property type="entry name" value="P-loop containing nucleoside triphosphate hydrolases"/>
    <property type="match status" value="2"/>
</dbReference>
<proteinExistence type="predicted"/>
<dbReference type="PANTHER" id="PTHR32182">
    <property type="entry name" value="DNA REPLICATION AND REPAIR PROTEIN RECF"/>
    <property type="match status" value="1"/>
</dbReference>
<dbReference type="Pfam" id="PF13555">
    <property type="entry name" value="AAA_29"/>
    <property type="match status" value="1"/>
</dbReference>
<gene>
    <name evidence="3" type="ORF">CAPSK01_000640</name>
</gene>
<feature type="coiled-coil region" evidence="1">
    <location>
        <begin position="403"/>
        <end position="451"/>
    </location>
</feature>
<dbReference type="Proteomes" id="UP000019812">
    <property type="component" value="Unassembled WGS sequence"/>
</dbReference>
<reference evidence="3 4" key="1">
    <citation type="submission" date="2014-07" db="EMBL/GenBank/DDBJ databases">
        <title>Expanding our view of genomic diversity in Candidatus Accumulibacter clades.</title>
        <authorList>
            <person name="Skennerton C.T."/>
            <person name="Barr J.J."/>
            <person name="Slater F.R."/>
            <person name="Bond P.L."/>
            <person name="Tyson G.W."/>
        </authorList>
    </citation>
    <scope>NUCLEOTIDE SEQUENCE [LARGE SCALE GENOMIC DNA]</scope>
    <source>
        <strain evidence="4">SK-01</strain>
    </source>
</reference>
<name>A0A084Y4D7_9PROT</name>
<feature type="coiled-coil region" evidence="1">
    <location>
        <begin position="712"/>
        <end position="739"/>
    </location>
</feature>
<dbReference type="Pfam" id="PF13558">
    <property type="entry name" value="SbcC_Walker_B"/>
    <property type="match status" value="1"/>
</dbReference>
<feature type="compositionally biased region" description="Basic and acidic residues" evidence="2">
    <location>
        <begin position="361"/>
        <end position="386"/>
    </location>
</feature>
<dbReference type="GO" id="GO:0006302">
    <property type="term" value="P:double-strand break repair"/>
    <property type="evidence" value="ECO:0007669"/>
    <property type="project" value="TreeGrafter"/>
</dbReference>
<organism evidence="3 4">
    <name type="scientific">Candidatus Accumulibacter vicinus</name>
    <dbReference type="NCBI Taxonomy" id="2954382"/>
    <lineage>
        <taxon>Bacteria</taxon>
        <taxon>Pseudomonadati</taxon>
        <taxon>Pseudomonadota</taxon>
        <taxon>Betaproteobacteria</taxon>
        <taxon>Candidatus Accumulibacter</taxon>
    </lineage>
</organism>
<feature type="region of interest" description="Disordered" evidence="2">
    <location>
        <begin position="352"/>
        <end position="386"/>
    </location>
</feature>
<sequence length="1124" mass="127689">MISEPKTASLFAREQFRMTRLQVYNWGTFSGLHDVPISERGFLFVGRSGAGKSTLLDAFSALLTPPRWIDFNAAAREADRSGRDRNLVTYIRGAWAEQKDGESGEIATRYLRSGTTWSALALSYQNALGQSVVLVQVFWLRGNANGSTDVKRHYLVMERAFDLRELEDFGQSNFDIRKLKQSFPEAFARDEFRPYCERFCRLLGIESEMALRLLHKTQSAKNLGDLNTFLRDFMLDKPETFEVADRLVSEFGELNAAHQSVVTAREQVQTLAPARDQHLRRDSLMLQRNGLDELRLGVDGYRETRRIELLKEHVASLEVQANGSEGEVGRRQSTLDNHAAILRDLERQHREAGGDQIEQWEAEKSGLEGQRTDRLRKRGQAEEASKKLGWSLPDSPQAFAELLGNARQEVENWEQRSNANREEQFRLAGEKRDAEAAFSQALKEVQALQRQPSNIPADMLEMRRNIAAAVGISESALPFVGELIEVKPDEAEWQGAIERVLHGFALSLLVDERQYSALANHINTTHLGQRLVYYRTGRPETWQAKPIGANSLVLKLKVKDGTYADWLQAELRQRFDYACVDSIQSFRSADRAITREGQVKHSKTRHEKDDRRSVGDRRNWVLGFDNREKLGLFQAQAQEQADAIARLGGEIDKLSDQDKNRATRAMQCQTLVNLQWQEIDVFPLLDRISTIERQIREAREGNATLLQISEQIEKQKKFVEDADKELRQATRAHDSIVDQIKTSTQKLESLLQDASIVPLTPHQVSGLDERFAKQSDAVRLDNLDKVTTSVERTLNAEIEEVNRGIGVCEKEIEARFADFKRQWPMDAGDMDTSLASAPDFFAKLVRLETDGLPAYEQRFFELLQNQSHQNLAALSTYLNDARKAILERMDLVNDSLGQVPFNQSANQRTYLHIDASDRQLVDVKEFKQEIQQTLSHAWTEDREFAEARFLALRRLVDRLASQDPEQKRWRETVLDVRQHVEFIGREIDESGVEVEIYRSGAGKSGGQRQKLATTCLAAALRYQLGGNDHGVPMYAPVVLDEAFDKADNEFTALAMNIFTNFGFQMVVATPLKSVMTLEPFIGGACFVDISDRRVSGVLLIEYDGDRQRLKLPEHAREEASVEAS</sequence>
<dbReference type="EMBL" id="JDSS02000011">
    <property type="protein sequence ID" value="KFB69581.1"/>
    <property type="molecule type" value="Genomic_DNA"/>
</dbReference>
<protein>
    <submittedName>
        <fullName evidence="3">ATPase involved in DNA repair</fullName>
    </submittedName>
</protein>
<dbReference type="AlphaFoldDB" id="A0A084Y4D7"/>
<dbReference type="PANTHER" id="PTHR32182:SF0">
    <property type="entry name" value="DNA REPLICATION AND REPAIR PROTEIN RECF"/>
    <property type="match status" value="1"/>
</dbReference>
<keyword evidence="1" id="KW-0175">Coiled coil</keyword>
<comment type="caution">
    <text evidence="3">The sequence shown here is derived from an EMBL/GenBank/DDBJ whole genome shotgun (WGS) entry which is preliminary data.</text>
</comment>
<dbReference type="GO" id="GO:0000731">
    <property type="term" value="P:DNA synthesis involved in DNA repair"/>
    <property type="evidence" value="ECO:0007669"/>
    <property type="project" value="TreeGrafter"/>
</dbReference>
<evidence type="ECO:0000313" key="4">
    <source>
        <dbReference type="Proteomes" id="UP000019812"/>
    </source>
</evidence>
<evidence type="ECO:0000256" key="1">
    <source>
        <dbReference type="SAM" id="Coils"/>
    </source>
</evidence>
<evidence type="ECO:0000313" key="3">
    <source>
        <dbReference type="EMBL" id="KFB69581.1"/>
    </source>
</evidence>
<dbReference type="CDD" id="cd00267">
    <property type="entry name" value="ABC_ATPase"/>
    <property type="match status" value="1"/>
</dbReference>
<dbReference type="STRING" id="1457154.CAPSK01_000640"/>
<dbReference type="RefSeq" id="WP_034922218.1">
    <property type="nucleotide sequence ID" value="NZ_JDSS02000011.1"/>
</dbReference>
<dbReference type="Gene3D" id="3.40.1140.10">
    <property type="match status" value="1"/>
</dbReference>
<dbReference type="InterPro" id="IPR027417">
    <property type="entry name" value="P-loop_NTPase"/>
</dbReference>
<accession>A0A084Y4D7</accession>
<evidence type="ECO:0000256" key="2">
    <source>
        <dbReference type="SAM" id="MobiDB-lite"/>
    </source>
</evidence>